<dbReference type="InterPro" id="IPR055850">
    <property type="entry name" value="DUF7427"/>
</dbReference>
<accession>A0ABP7PCI6</accession>
<proteinExistence type="predicted"/>
<keyword evidence="1" id="KW-0472">Membrane</keyword>
<evidence type="ECO:0000256" key="1">
    <source>
        <dbReference type="SAM" id="Phobius"/>
    </source>
</evidence>
<dbReference type="EMBL" id="BAAAZW010000006">
    <property type="protein sequence ID" value="GAA3962970.1"/>
    <property type="molecule type" value="Genomic_DNA"/>
</dbReference>
<feature type="transmembrane region" description="Helical" evidence="1">
    <location>
        <begin position="44"/>
        <end position="64"/>
    </location>
</feature>
<organism evidence="2 3">
    <name type="scientific">Gordonia caeni</name>
    <dbReference type="NCBI Taxonomy" id="1007097"/>
    <lineage>
        <taxon>Bacteria</taxon>
        <taxon>Bacillati</taxon>
        <taxon>Actinomycetota</taxon>
        <taxon>Actinomycetes</taxon>
        <taxon>Mycobacteriales</taxon>
        <taxon>Gordoniaceae</taxon>
        <taxon>Gordonia</taxon>
    </lineage>
</organism>
<name>A0ABP7PCI6_9ACTN</name>
<keyword evidence="1" id="KW-1133">Transmembrane helix</keyword>
<dbReference type="Proteomes" id="UP001418444">
    <property type="component" value="Unassembled WGS sequence"/>
</dbReference>
<dbReference type="Pfam" id="PF24202">
    <property type="entry name" value="DUF7427"/>
    <property type="match status" value="1"/>
</dbReference>
<reference evidence="3" key="1">
    <citation type="journal article" date="2019" name="Int. J. Syst. Evol. Microbiol.">
        <title>The Global Catalogue of Microorganisms (GCM) 10K type strain sequencing project: providing services to taxonomists for standard genome sequencing and annotation.</title>
        <authorList>
            <consortium name="The Broad Institute Genomics Platform"/>
            <consortium name="The Broad Institute Genome Sequencing Center for Infectious Disease"/>
            <person name="Wu L."/>
            <person name="Ma J."/>
        </authorList>
    </citation>
    <scope>NUCLEOTIDE SEQUENCE [LARGE SCALE GENOMIC DNA]</scope>
    <source>
        <strain evidence="3">JCM 16923</strain>
    </source>
</reference>
<gene>
    <name evidence="2" type="ORF">GCM10022231_24000</name>
</gene>
<keyword evidence="1" id="KW-0812">Transmembrane</keyword>
<sequence length="83" mass="9024">MTGARAWACVVGFIAAVDVAAIYRDRPDQTLSATMDRARALNPLTDTVVTFAVVATAGHLLRLWPSKSDPFRLVGLGRRGVRR</sequence>
<dbReference type="RefSeq" id="WP_344784009.1">
    <property type="nucleotide sequence ID" value="NZ_BAAAZW010000006.1"/>
</dbReference>
<evidence type="ECO:0000313" key="3">
    <source>
        <dbReference type="Proteomes" id="UP001418444"/>
    </source>
</evidence>
<feature type="transmembrane region" description="Helical" evidence="1">
    <location>
        <begin position="6"/>
        <end position="23"/>
    </location>
</feature>
<evidence type="ECO:0000313" key="2">
    <source>
        <dbReference type="EMBL" id="GAA3962970.1"/>
    </source>
</evidence>
<comment type="caution">
    <text evidence="2">The sequence shown here is derived from an EMBL/GenBank/DDBJ whole genome shotgun (WGS) entry which is preliminary data.</text>
</comment>
<protein>
    <submittedName>
        <fullName evidence="2">Uncharacterized protein</fullName>
    </submittedName>
</protein>
<keyword evidence="3" id="KW-1185">Reference proteome</keyword>